<dbReference type="SUPFAM" id="SSF49478">
    <property type="entry name" value="Cna protein B-type domain"/>
    <property type="match status" value="1"/>
</dbReference>
<feature type="transmembrane region" description="Helical" evidence="2">
    <location>
        <begin position="1035"/>
        <end position="1055"/>
    </location>
</feature>
<evidence type="ECO:0000313" key="5">
    <source>
        <dbReference type="Proteomes" id="UP000199623"/>
    </source>
</evidence>
<feature type="compositionally biased region" description="Polar residues" evidence="1">
    <location>
        <begin position="36"/>
        <end position="52"/>
    </location>
</feature>
<feature type="region of interest" description="Disordered" evidence="1">
    <location>
        <begin position="32"/>
        <end position="123"/>
    </location>
</feature>
<protein>
    <recommendedName>
        <fullName evidence="6">SD-repeat containing protein B domain-containing protein</fullName>
    </recommendedName>
</protein>
<dbReference type="GO" id="GO:0005975">
    <property type="term" value="P:carbohydrate metabolic process"/>
    <property type="evidence" value="ECO:0007669"/>
    <property type="project" value="UniProtKB-ARBA"/>
</dbReference>
<proteinExistence type="predicted"/>
<feature type="region of interest" description="Disordered" evidence="1">
    <location>
        <begin position="993"/>
        <end position="1020"/>
    </location>
</feature>
<reference evidence="5" key="1">
    <citation type="submission" date="2016-10" db="EMBL/GenBank/DDBJ databases">
        <authorList>
            <person name="Varghese N."/>
            <person name="Submissions S."/>
        </authorList>
    </citation>
    <scope>NUCLEOTIDE SEQUENCE [LARGE SCALE GENOMIC DNA]</scope>
    <source>
        <strain evidence="5">CGMCC 4.3506</strain>
    </source>
</reference>
<keyword evidence="3" id="KW-0732">Signal</keyword>
<dbReference type="InterPro" id="IPR013783">
    <property type="entry name" value="Ig-like_fold"/>
</dbReference>
<evidence type="ECO:0000256" key="2">
    <source>
        <dbReference type="SAM" id="Phobius"/>
    </source>
</evidence>
<keyword evidence="2" id="KW-0472">Membrane</keyword>
<feature type="region of interest" description="Disordered" evidence="1">
    <location>
        <begin position="707"/>
        <end position="731"/>
    </location>
</feature>
<dbReference type="STRING" id="200378.SAMN05216553_1312"/>
<evidence type="ECO:0008006" key="6">
    <source>
        <dbReference type="Google" id="ProtNLM"/>
    </source>
</evidence>
<feature type="chain" id="PRO_5011438127" description="SD-repeat containing protein B domain-containing protein" evidence="3">
    <location>
        <begin position="34"/>
        <end position="1063"/>
    </location>
</feature>
<dbReference type="Gene3D" id="2.60.40.10">
    <property type="entry name" value="Immunoglobulins"/>
    <property type="match status" value="3"/>
</dbReference>
<keyword evidence="2" id="KW-1133">Transmembrane helix</keyword>
<sequence length="1063" mass="110753">MSERSVGRALRRFGALTTAVVLLLGTATIGAHAQDDPSSAAPTQTETATPSSDVVEPSTTTEPPPPSSSEASTPPESPAPPSADPSAPATPPTSVEQTPAERQNVEQERATAQEDAQQAAPDLKVSLRFDREYGIGEPLGITLTVRNDGDAPAHQVRFATETLQLNLTTGVEDLISRPDLAPGEQKVIRLGGTAQWGAPNAALTVRAWVEGAVDKTPADNQARAEAKIVNNTGTVSGVLFEDRDGNGVAGPGEGVDWQTLRLSGGPEYPVSGSTYNGGQFAMYSVPPGTYQVSWSGRNSNGEELSVKPGQFITVKQGETTRVAVQVVPSLSRSLWISGGSFGKQKYAKGERVSVSVTVHNRGTAPITGLVTVCDPENDPATLDGTGDGWGDLRPDRGGVTVAAGETKTFTVTDTVPDAEFPTGKVYFACVFSVDGRNVLDPGNGAPNPGLTIGANVAGTRGSLSGHVLSNGSPVLYGTKVVAVNAANNRIVGYSGTSGSTGSWQINDLPQGQIALQVTGRWKLADGSTRRLVDVVGEQDVKVDLDVVPGPEVEDPTVFAPDLKVGVSFDKPSYDISDLVLMTLEVENIGTGAAPARGNWREGPYNELAPSFDYNELRRFLTAPIELWPGESKRFTLTARPRDGGSDPEKLRKLSYAVQVGTVTAEPSENNRAEAHADVTWGTGSASVTVYGDRNMNGRMDAGEELPNAKAGIGGGKPHVNRSGTTDGSGKIRFTDLPAGLYNTYGESDRETGWVSGGGETAVVNPGDEGTALVRLVRPLSDELKVSLRFDKPSYEPGSKAGVVLSITNDSAKSLRVKAECGSSSHGPYLGNDDLAWGDLARTGPGVEIAAGARFDVHIESDMPAGASDYGYVALGCTFGPEDGVGLPYASARAVVPGATQTFTGLVVTGDPMVPTMVPVPNVKIVLLDPETGKPVVSTTTDAHGGWTFPDLAVGAYEPLVVGPWKLMDFGSDGEPFGNVRGREYPEYVWVEPGPEVADPTAGAEAAGPGADGSGSDSGTTAVRAIRNTDALADTGVSVLGLALFGALLVMTGAAMRRRPAQRS</sequence>
<dbReference type="Proteomes" id="UP000199623">
    <property type="component" value="Unassembled WGS sequence"/>
</dbReference>
<accession>A0A1G8DLE7</accession>
<feature type="compositionally biased region" description="Low complexity" evidence="1">
    <location>
        <begin position="997"/>
        <end position="1020"/>
    </location>
</feature>
<feature type="compositionally biased region" description="Pro residues" evidence="1">
    <location>
        <begin position="75"/>
        <end position="91"/>
    </location>
</feature>
<feature type="signal peptide" evidence="3">
    <location>
        <begin position="1"/>
        <end position="33"/>
    </location>
</feature>
<name>A0A1G8DLE7_9PSEU</name>
<evidence type="ECO:0000256" key="3">
    <source>
        <dbReference type="SAM" id="SignalP"/>
    </source>
</evidence>
<feature type="compositionally biased region" description="Basic and acidic residues" evidence="1">
    <location>
        <begin position="103"/>
        <end position="112"/>
    </location>
</feature>
<keyword evidence="2" id="KW-0812">Transmembrane</keyword>
<evidence type="ECO:0000256" key="1">
    <source>
        <dbReference type="SAM" id="MobiDB-lite"/>
    </source>
</evidence>
<keyword evidence="5" id="KW-1185">Reference proteome</keyword>
<organism evidence="4 5">
    <name type="scientific">Lentzea fradiae</name>
    <dbReference type="NCBI Taxonomy" id="200378"/>
    <lineage>
        <taxon>Bacteria</taxon>
        <taxon>Bacillati</taxon>
        <taxon>Actinomycetota</taxon>
        <taxon>Actinomycetes</taxon>
        <taxon>Pseudonocardiales</taxon>
        <taxon>Pseudonocardiaceae</taxon>
        <taxon>Lentzea</taxon>
    </lineage>
</organism>
<dbReference type="AlphaFoldDB" id="A0A1G8DLE7"/>
<evidence type="ECO:0000313" key="4">
    <source>
        <dbReference type="EMBL" id="SDH58299.1"/>
    </source>
</evidence>
<dbReference type="EMBL" id="FNCC01000031">
    <property type="protein sequence ID" value="SDH58299.1"/>
    <property type="molecule type" value="Genomic_DNA"/>
</dbReference>
<dbReference type="SUPFAM" id="SSF117074">
    <property type="entry name" value="Hypothetical protein PA1324"/>
    <property type="match status" value="2"/>
</dbReference>
<gene>
    <name evidence="4" type="ORF">SAMN05216553_1312</name>
</gene>